<reference evidence="5 7" key="3">
    <citation type="submission" date="2020-09" db="EMBL/GenBank/DDBJ databases">
        <title>Complete, closed and curated genome sequences of Photobacterium damselae subsp. piscicida isolates from Australia indicate localised evolution and additional plasmid-borne pathogenicity mechanisms.</title>
        <authorList>
            <person name="Baseggio L."/>
            <person name="Silayeva O."/>
            <person name="Buller N."/>
            <person name="Landos M."/>
            <person name="Engelstaedter J."/>
            <person name="Barnes A.C."/>
        </authorList>
    </citation>
    <scope>NUCLEOTIDE SEQUENCE [LARGE SCALE GENOMIC DNA]</scope>
    <source>
        <strain evidence="5 7">AS-16-0540-1</strain>
    </source>
</reference>
<dbReference type="GO" id="GO:0034220">
    <property type="term" value="P:monoatomic ion transmembrane transport"/>
    <property type="evidence" value="ECO:0007669"/>
    <property type="project" value="UniProtKB-KW"/>
</dbReference>
<keyword evidence="2" id="KW-0812">Transmembrane</keyword>
<feature type="transmembrane region" description="Helical" evidence="2">
    <location>
        <begin position="147"/>
        <end position="168"/>
    </location>
</feature>
<keyword evidence="5" id="KW-0813">Transport</keyword>
<name>A0A1V1V5H8_PHODP</name>
<dbReference type="Gene3D" id="3.40.50.720">
    <property type="entry name" value="NAD(P)-binding Rossmann-like Domain"/>
    <property type="match status" value="1"/>
</dbReference>
<evidence type="ECO:0000313" key="5">
    <source>
        <dbReference type="EMBL" id="QOD56980.1"/>
    </source>
</evidence>
<feature type="transmembrane region" description="Helical" evidence="2">
    <location>
        <begin position="21"/>
        <end position="46"/>
    </location>
</feature>
<dbReference type="RefSeq" id="WP_096498207.1">
    <property type="nucleotide sequence ID" value="NZ_AP018045.1"/>
</dbReference>
<dbReference type="InterPro" id="IPR036291">
    <property type="entry name" value="NAD(P)-bd_dom_sf"/>
</dbReference>
<dbReference type="InterPro" id="IPR050721">
    <property type="entry name" value="Trk_Ktr_HKT_K-transport"/>
</dbReference>
<dbReference type="PANTHER" id="PTHR43833:SF11">
    <property type="entry name" value="VOLTAGE-GATED POTASSIUM CHANNEL KCH"/>
    <property type="match status" value="1"/>
</dbReference>
<comment type="subcellular location">
    <subcellularLocation>
        <location evidence="1">Cell membrane</location>
        <topology evidence="1">Multi-pass membrane protein</topology>
    </subcellularLocation>
</comment>
<dbReference type="GO" id="GO:0006813">
    <property type="term" value="P:potassium ion transport"/>
    <property type="evidence" value="ECO:0007669"/>
    <property type="project" value="InterPro"/>
</dbReference>
<evidence type="ECO:0000256" key="2">
    <source>
        <dbReference type="SAM" id="Phobius"/>
    </source>
</evidence>
<dbReference type="SUPFAM" id="SSF81324">
    <property type="entry name" value="Voltage-gated potassium channels"/>
    <property type="match status" value="2"/>
</dbReference>
<reference evidence="4" key="1">
    <citation type="journal article" date="2017" name="Genome Announc.">
        <title>Whole-Genome Sequence of Photobacterium damselae subsp. piscicida Strain 91-197, Isolated from Hybrid Striped Bass (Morone sp.) in the United States.</title>
        <authorList>
            <person name="Teru Y."/>
            <person name="Hikima J."/>
            <person name="Kono T."/>
            <person name="Sakai M."/>
            <person name="Takano T."/>
            <person name="Hawke J.P."/>
            <person name="Takeyama H."/>
            <person name="Aoki T."/>
        </authorList>
    </citation>
    <scope>NUCLEOTIDE SEQUENCE</scope>
    <source>
        <strain evidence="4">91-197</strain>
    </source>
</reference>
<dbReference type="PROSITE" id="PS51201">
    <property type="entry name" value="RCK_N"/>
    <property type="match status" value="1"/>
</dbReference>
<dbReference type="Pfam" id="PF07885">
    <property type="entry name" value="Ion_trans_2"/>
    <property type="match status" value="1"/>
</dbReference>
<dbReference type="EMBL" id="CP061854">
    <property type="protein sequence ID" value="QOD56980.1"/>
    <property type="molecule type" value="Genomic_DNA"/>
</dbReference>
<feature type="transmembrane region" description="Helical" evidence="2">
    <location>
        <begin position="253"/>
        <end position="270"/>
    </location>
</feature>
<proteinExistence type="predicted"/>
<dbReference type="InterPro" id="IPR003148">
    <property type="entry name" value="RCK_N"/>
</dbReference>
<evidence type="ECO:0000259" key="3">
    <source>
        <dbReference type="PROSITE" id="PS51201"/>
    </source>
</evidence>
<evidence type="ECO:0000313" key="7">
    <source>
        <dbReference type="Proteomes" id="UP000516656"/>
    </source>
</evidence>
<dbReference type="Proteomes" id="UP000516656">
    <property type="component" value="Chromosome 1"/>
</dbReference>
<dbReference type="PANTHER" id="PTHR43833">
    <property type="entry name" value="POTASSIUM CHANNEL PROTEIN 2-RELATED-RELATED"/>
    <property type="match status" value="1"/>
</dbReference>
<keyword evidence="2" id="KW-0472">Membrane</keyword>
<accession>A0A1V1V5H8</accession>
<keyword evidence="5" id="KW-0407">Ion channel</keyword>
<dbReference type="Pfam" id="PF02254">
    <property type="entry name" value="TrkA_N"/>
    <property type="match status" value="1"/>
</dbReference>
<reference evidence="6" key="2">
    <citation type="submission" date="2017-05" db="EMBL/GenBank/DDBJ databases">
        <title>Whole genome sequence of fish pathogenic bacteria, Photobacterium damselae subsp. piscicida, strain 91-197, isolated from hybrid striped bass (Morone sp.) in USA.</title>
        <authorList>
            <person name="Teru Y."/>
            <person name="Hikima J."/>
            <person name="Kono T."/>
            <person name="Sakai M."/>
            <person name="Takano T."/>
            <person name="Hawke J.P."/>
            <person name="Takeyama H."/>
            <person name="Aoki T."/>
        </authorList>
    </citation>
    <scope>NUCLEOTIDE SEQUENCE [LARGE SCALE GENOMIC DNA]</scope>
    <source>
        <strain evidence="6">91-197</strain>
    </source>
</reference>
<evidence type="ECO:0000313" key="4">
    <source>
        <dbReference type="EMBL" id="BAX54090.1"/>
    </source>
</evidence>
<keyword evidence="2" id="KW-1133">Transmembrane helix</keyword>
<feature type="transmembrane region" description="Helical" evidence="2">
    <location>
        <begin position="207"/>
        <end position="232"/>
    </location>
</feature>
<protein>
    <submittedName>
        <fullName evidence="4">Voltage-gated potassium channel Kch</fullName>
    </submittedName>
    <submittedName>
        <fullName evidence="5">Voltage-gated potassium channel protein</fullName>
    </submittedName>
</protein>
<feature type="domain" description="RCK N-terminal" evidence="3">
    <location>
        <begin position="250"/>
        <end position="367"/>
    </location>
</feature>
<dbReference type="SUPFAM" id="SSF51735">
    <property type="entry name" value="NAD(P)-binding Rossmann-fold domains"/>
    <property type="match status" value="1"/>
</dbReference>
<gene>
    <name evidence="5" type="primary">kch</name>
    <name evidence="5" type="ORF">IC627_02655</name>
    <name evidence="4" type="ORF">PDPUS_1_02716</name>
</gene>
<organism evidence="5 7">
    <name type="scientific">Photobacterium damsela subsp. piscicida</name>
    <name type="common">Pasteurella piscicida</name>
    <dbReference type="NCBI Taxonomy" id="38294"/>
    <lineage>
        <taxon>Bacteria</taxon>
        <taxon>Pseudomonadati</taxon>
        <taxon>Pseudomonadota</taxon>
        <taxon>Gammaproteobacteria</taxon>
        <taxon>Vibrionales</taxon>
        <taxon>Vibrionaceae</taxon>
        <taxon>Photobacterium</taxon>
    </lineage>
</organism>
<evidence type="ECO:0000256" key="1">
    <source>
        <dbReference type="ARBA" id="ARBA00004651"/>
    </source>
</evidence>
<dbReference type="Proteomes" id="UP000218676">
    <property type="component" value="Chromosome 1"/>
</dbReference>
<feature type="transmembrane region" description="Helical" evidence="2">
    <location>
        <begin position="119"/>
        <end position="135"/>
    </location>
</feature>
<dbReference type="EMBL" id="AP018045">
    <property type="protein sequence ID" value="BAX54090.1"/>
    <property type="molecule type" value="Genomic_DNA"/>
</dbReference>
<evidence type="ECO:0000313" key="6">
    <source>
        <dbReference type="Proteomes" id="UP000218676"/>
    </source>
</evidence>
<feature type="transmembrane region" description="Helical" evidence="2">
    <location>
        <begin position="66"/>
        <end position="89"/>
    </location>
</feature>
<feature type="transmembrane region" description="Helical" evidence="2">
    <location>
        <begin position="96"/>
        <end position="113"/>
    </location>
</feature>
<dbReference type="Gene3D" id="1.10.287.70">
    <property type="match status" value="1"/>
</dbReference>
<dbReference type="InterPro" id="IPR013099">
    <property type="entry name" value="K_chnl_dom"/>
</dbReference>
<keyword evidence="5" id="KW-0406">Ion transport</keyword>
<dbReference type="NCBIfam" id="NF007828">
    <property type="entry name" value="PRK10537.1"/>
    <property type="match status" value="1"/>
</dbReference>
<dbReference type="AlphaFoldDB" id="A0A1V1V5H8"/>
<sequence>MSSCRTFWHRCWRFIRESFTTLYAIRHIFIALLVLGNSAFILHVIYGLPIDLVSIFNVKNYEDLNLTFLINAPYFMLGVFIAMSTIGLFFRARISWIICFTLLIINAFYAMQLRPSEEYNFHYSLFTIAVLFLNRKHFSKSSVAAGTIFALISMISLMLTSTYGALYFGDGYKPPINDLSTALYYAIETMTTVGYGDIVPVSEPARLFTISVIIAGITVFATSLTSVLGPAVQSGYERLTKGKTKKMKRKNHFIICGLSSLALNTIQQLIQRKQPVTVIVSPRTQQAAKDLLEDLDVVVGDYSDGSVLKQAGVMDAKALLALSDDDADNAFIVLSAIELKTDAHNVALVNDSKNINKVKSVNPDIVISPQQFASDILARILNGETIDSESIVSSLLNSVQGLNEKQISKD</sequence>
<dbReference type="GO" id="GO:0005886">
    <property type="term" value="C:plasma membrane"/>
    <property type="evidence" value="ECO:0007669"/>
    <property type="project" value="UniProtKB-SubCell"/>
</dbReference>